<keyword evidence="2" id="KW-1185">Reference proteome</keyword>
<proteinExistence type="predicted"/>
<sequence>MTRAADPDPFRPAGAVPLLITGSLADDGFLDWIRHRAGVLDLQAEIRRLSPTAIRVTVAGPDPLIWAMEAACSLGPAGVLVEDIAREPRQ</sequence>
<accession>A0A8J7D0W6</accession>
<dbReference type="SUPFAM" id="SSF54975">
    <property type="entry name" value="Acylphosphatase/BLUF domain-like"/>
    <property type="match status" value="1"/>
</dbReference>
<gene>
    <name evidence="1" type="ORF">ICN82_17730</name>
</gene>
<protein>
    <submittedName>
        <fullName evidence="1">Acylphosphatase</fullName>
    </submittedName>
</protein>
<dbReference type="EMBL" id="JACVXA010000069">
    <property type="protein sequence ID" value="MBE3640048.1"/>
    <property type="molecule type" value="Genomic_DNA"/>
</dbReference>
<evidence type="ECO:0000313" key="2">
    <source>
        <dbReference type="Proteomes" id="UP000609121"/>
    </source>
</evidence>
<comment type="caution">
    <text evidence="1">The sequence shown here is derived from an EMBL/GenBank/DDBJ whole genome shotgun (WGS) entry which is preliminary data.</text>
</comment>
<reference evidence="1" key="1">
    <citation type="submission" date="2020-09" db="EMBL/GenBank/DDBJ databases">
        <title>A novel bacterium of genus Mangrovicoccus, isolated from South China Sea.</title>
        <authorList>
            <person name="Huang H."/>
            <person name="Mo K."/>
            <person name="Hu Y."/>
        </authorList>
    </citation>
    <scope>NUCLEOTIDE SEQUENCE</scope>
    <source>
        <strain evidence="1">HB182678</strain>
    </source>
</reference>
<dbReference type="RefSeq" id="WP_193185499.1">
    <property type="nucleotide sequence ID" value="NZ_JACVXA010000069.1"/>
</dbReference>
<dbReference type="InterPro" id="IPR036046">
    <property type="entry name" value="Acylphosphatase-like_dom_sf"/>
</dbReference>
<dbReference type="AlphaFoldDB" id="A0A8J7D0W6"/>
<dbReference type="Proteomes" id="UP000609121">
    <property type="component" value="Unassembled WGS sequence"/>
</dbReference>
<name>A0A8J7D0W6_9RHOB</name>
<evidence type="ECO:0000313" key="1">
    <source>
        <dbReference type="EMBL" id="MBE3640048.1"/>
    </source>
</evidence>
<organism evidence="1 2">
    <name type="scientific">Mangrovicoccus algicola</name>
    <dbReference type="NCBI Taxonomy" id="2771008"/>
    <lineage>
        <taxon>Bacteria</taxon>
        <taxon>Pseudomonadati</taxon>
        <taxon>Pseudomonadota</taxon>
        <taxon>Alphaproteobacteria</taxon>
        <taxon>Rhodobacterales</taxon>
        <taxon>Paracoccaceae</taxon>
        <taxon>Mangrovicoccus</taxon>
    </lineage>
</organism>